<accession>A0ABZ2M8M7</accession>
<keyword evidence="6" id="KW-0723">Serine/threonine-protein kinase</keyword>
<evidence type="ECO:0000256" key="4">
    <source>
        <dbReference type="ARBA" id="ARBA00022840"/>
    </source>
</evidence>
<protein>
    <submittedName>
        <fullName evidence="6">Serine/threonine protein kinase</fullName>
    </submittedName>
</protein>
<dbReference type="PANTHER" id="PTHR43289">
    <property type="entry name" value="MITOGEN-ACTIVATED PROTEIN KINASE KINASE KINASE 20-RELATED"/>
    <property type="match status" value="1"/>
</dbReference>
<dbReference type="RefSeq" id="WP_394828494.1">
    <property type="nucleotide sequence ID" value="NZ_CP089984.1"/>
</dbReference>
<dbReference type="CDD" id="cd14014">
    <property type="entry name" value="STKc_PknB_like"/>
    <property type="match status" value="1"/>
</dbReference>
<dbReference type="PANTHER" id="PTHR43289:SF34">
    <property type="entry name" value="SERINE_THREONINE-PROTEIN KINASE YBDM-RELATED"/>
    <property type="match status" value="1"/>
</dbReference>
<dbReference type="PROSITE" id="PS50011">
    <property type="entry name" value="PROTEIN_KINASE_DOM"/>
    <property type="match status" value="1"/>
</dbReference>
<evidence type="ECO:0000313" key="7">
    <source>
        <dbReference type="Proteomes" id="UP001370348"/>
    </source>
</evidence>
<dbReference type="GO" id="GO:0004674">
    <property type="term" value="F:protein serine/threonine kinase activity"/>
    <property type="evidence" value="ECO:0007669"/>
    <property type="project" value="UniProtKB-KW"/>
</dbReference>
<evidence type="ECO:0000256" key="2">
    <source>
        <dbReference type="ARBA" id="ARBA00022741"/>
    </source>
</evidence>
<evidence type="ECO:0000313" key="6">
    <source>
        <dbReference type="EMBL" id="WXB18869.1"/>
    </source>
</evidence>
<dbReference type="InterPro" id="IPR011009">
    <property type="entry name" value="Kinase-like_dom_sf"/>
</dbReference>
<dbReference type="EMBL" id="CP089984">
    <property type="protein sequence ID" value="WXB18869.1"/>
    <property type="molecule type" value="Genomic_DNA"/>
</dbReference>
<proteinExistence type="predicted"/>
<feature type="domain" description="Protein kinase" evidence="5">
    <location>
        <begin position="6"/>
        <end position="282"/>
    </location>
</feature>
<dbReference type="SUPFAM" id="SSF56112">
    <property type="entry name" value="Protein kinase-like (PK-like)"/>
    <property type="match status" value="1"/>
</dbReference>
<gene>
    <name evidence="6" type="ORF">LZC94_16725</name>
</gene>
<evidence type="ECO:0000259" key="5">
    <source>
        <dbReference type="PROSITE" id="PS50011"/>
    </source>
</evidence>
<keyword evidence="3 6" id="KW-0418">Kinase</keyword>
<evidence type="ECO:0000256" key="1">
    <source>
        <dbReference type="ARBA" id="ARBA00022679"/>
    </source>
</evidence>
<dbReference type="Gene3D" id="3.30.200.20">
    <property type="entry name" value="Phosphorylase Kinase, domain 1"/>
    <property type="match status" value="1"/>
</dbReference>
<evidence type="ECO:0000256" key="3">
    <source>
        <dbReference type="ARBA" id="ARBA00022777"/>
    </source>
</evidence>
<sequence length="303" mass="33878">MRIGKYELGERIAVGGMAEVYLARLPLGGNRMVALKVLRDELADDPTYVTMFIDEAKLLAKLAHPSTVQIYESGEDRGRYFLAMELLIGDSFQRVWEACQDHGYRIPYGVSAWIAARVAEGLHHAHELRDEKGKPENVVHRDVNPSNIQMTFDGRIKIIDFGLARSESRASKTAAGIVKGKLAYLSPEQIDGEPPDRRADIFALGTTLWEVTVDRRLFKRENDLDTVRAIQRCVVPDPRTLVPDYPASLWTIARRALARDPRERYQTALDMAKALDACAPTLGPEVSSATLSKLMGQVCTWAK</sequence>
<dbReference type="Gene3D" id="1.10.510.10">
    <property type="entry name" value="Transferase(Phosphotransferase) domain 1"/>
    <property type="match status" value="1"/>
</dbReference>
<keyword evidence="2" id="KW-0547">Nucleotide-binding</keyword>
<keyword evidence="1" id="KW-0808">Transferase</keyword>
<reference evidence="6 7" key="1">
    <citation type="submission" date="2021-12" db="EMBL/GenBank/DDBJ databases">
        <title>Discovery of the Pendulisporaceae a myxobacterial family with distinct sporulation behavior and unique specialized metabolism.</title>
        <authorList>
            <person name="Garcia R."/>
            <person name="Popoff A."/>
            <person name="Bader C.D."/>
            <person name="Loehr J."/>
            <person name="Walesch S."/>
            <person name="Walt C."/>
            <person name="Boldt J."/>
            <person name="Bunk B."/>
            <person name="Haeckl F.J.F.P.J."/>
            <person name="Gunesch A.P."/>
            <person name="Birkelbach J."/>
            <person name="Nuebel U."/>
            <person name="Pietschmann T."/>
            <person name="Bach T."/>
            <person name="Mueller R."/>
        </authorList>
    </citation>
    <scope>NUCLEOTIDE SEQUENCE [LARGE SCALE GENOMIC DNA]</scope>
    <source>
        <strain evidence="6 7">MSr11954</strain>
    </source>
</reference>
<organism evidence="6 7">
    <name type="scientific">Pendulispora albinea</name>
    <dbReference type="NCBI Taxonomy" id="2741071"/>
    <lineage>
        <taxon>Bacteria</taxon>
        <taxon>Pseudomonadati</taxon>
        <taxon>Myxococcota</taxon>
        <taxon>Myxococcia</taxon>
        <taxon>Myxococcales</taxon>
        <taxon>Sorangiineae</taxon>
        <taxon>Pendulisporaceae</taxon>
        <taxon>Pendulispora</taxon>
    </lineage>
</organism>
<dbReference type="Pfam" id="PF00069">
    <property type="entry name" value="Pkinase"/>
    <property type="match status" value="1"/>
</dbReference>
<keyword evidence="4" id="KW-0067">ATP-binding</keyword>
<name>A0ABZ2M8M7_9BACT</name>
<dbReference type="Proteomes" id="UP001370348">
    <property type="component" value="Chromosome"/>
</dbReference>
<keyword evidence="7" id="KW-1185">Reference proteome</keyword>
<dbReference type="InterPro" id="IPR000719">
    <property type="entry name" value="Prot_kinase_dom"/>
</dbReference>